<keyword evidence="4 11" id="KW-0347">Helicase</keyword>
<dbReference type="VEuPathDB" id="FungiDB:GWK60_L11781"/>
<dbReference type="CDD" id="cd22877">
    <property type="entry name" value="Srs2_C"/>
    <property type="match status" value="1"/>
</dbReference>
<keyword evidence="3 11" id="KW-0378">Hydrolase</keyword>
<evidence type="ECO:0000256" key="2">
    <source>
        <dbReference type="ARBA" id="ARBA00022741"/>
    </source>
</evidence>
<evidence type="ECO:0000259" key="13">
    <source>
        <dbReference type="PROSITE" id="PS51198"/>
    </source>
</evidence>
<dbReference type="GO" id="GO:0008047">
    <property type="term" value="F:enzyme activator activity"/>
    <property type="evidence" value="ECO:0007669"/>
    <property type="project" value="EnsemblFungi"/>
</dbReference>
<dbReference type="AlphaFoldDB" id="A0A0W0CP09"/>
<keyword evidence="2 11" id="KW-0547">Nucleotide-binding</keyword>
<evidence type="ECO:0000259" key="14">
    <source>
        <dbReference type="PROSITE" id="PS51217"/>
    </source>
</evidence>
<dbReference type="GO" id="GO:0005634">
    <property type="term" value="C:nucleus"/>
    <property type="evidence" value="ECO:0007669"/>
    <property type="project" value="EnsemblFungi"/>
</dbReference>
<dbReference type="InterPro" id="IPR014017">
    <property type="entry name" value="DNA_helicase_UvrD-like_C"/>
</dbReference>
<protein>
    <recommendedName>
        <fullName evidence="9">DNA 3'-5' helicase</fullName>
        <ecNumber evidence="9">5.6.2.4</ecNumber>
    </recommendedName>
</protein>
<dbReference type="PROSITE" id="PS51198">
    <property type="entry name" value="UVRD_HELICASE_ATP_BIND"/>
    <property type="match status" value="1"/>
</dbReference>
<dbReference type="GO" id="GO:0042262">
    <property type="term" value="P:DNA protection"/>
    <property type="evidence" value="ECO:0007669"/>
    <property type="project" value="EnsemblFungi"/>
</dbReference>
<evidence type="ECO:0000256" key="8">
    <source>
        <dbReference type="ARBA" id="ARBA00034617"/>
    </source>
</evidence>
<dbReference type="Gene3D" id="1.10.486.10">
    <property type="entry name" value="PCRA, domain 4"/>
    <property type="match status" value="1"/>
</dbReference>
<evidence type="ECO:0000313" key="17">
    <source>
        <dbReference type="Proteomes" id="UP000054886"/>
    </source>
</evidence>
<feature type="domain" description="UvrD-like helicase ATP-binding" evidence="13">
    <location>
        <begin position="20"/>
        <end position="336"/>
    </location>
</feature>
<evidence type="ECO:0000256" key="11">
    <source>
        <dbReference type="PROSITE-ProRule" id="PRU00560"/>
    </source>
</evidence>
<sequence>MNDSLDRDYKSHRVRDILGGLNQQQRAAVTFDPTKALQVIAGPGTGKTKVLTSRVAYLILHYRIDPRDIIVTTFTNKAAKEMKDRLAVLLENTEFRSSDIMIGTFHSICLKILARFGSRVGLQEGWRIVDEKEIEVIMTKMIENMPDQIRDYAHSTTRKVNLCLPKRDSKSDSKNKSSGPNDSPDWDVHQKLIKKHISRLKSSAILPQEYKDDSAHDSALSHFYELYQDELFKLNALDFDDLLMFTFRLLTAERCLPFVQHVFVDEFQDTNSIQIDLMFLLARGNHHISRGITVVGDPDQSIYAFRYALAHNFQEMSNKCPLECSRVILVENYRSSQKILDTSETLIKQQQKGREQRLPLKAQFTSHILPVYMNFPAYFLEAPSIAREILYLKSLPNLFSYDSFAILVRKRRQIRMIEKSLIEYRIPYQILRGRAFWELKEIMAMLNIFRIMVSENDEEAIISSLSYPSRGFGDTSAERLREIFAKYTDKTKLEILNLIAIGRVYVDIPKSARGVVSGLCKLVEECNKENGQELSVRLVKVFDLIYEKSGLKHEFLFKDGKKKGEIDIDGDPNLENPRHKNIQLLRSYFVDTEENQDDSMINQENTALSSINTTKSHGISLADYILQFLNSLSLFAGEKTVATTDDGNKGTLGTVTVCTIHGSKGLEWPVVFIPGCEDNNIPAIFSDDKDNTSDNEEEGDGDNKEELTNKKSQNNNVEESIDEERRMFFVAQTRAKYLLYLSSVTDMDAAVPRVPSRFLTQELLKTTAPFQKALVDFSGLKKLYNLVGVQFPTNTKNFSLSQLIKDYKAYIDARREKFYWGGNIFRLGMNLDLAKNVHDMTSLRNEFTTASEHLKATGEWDKHVNKMVNNDAKKKTKTDIMSKMKQIKKADDISSNSLDAETVQNTAIDHSLSLNSNIRTERGYGKTTSNNHHVKVEEQDSRNSGVTSIHDNAARVIPSNQTTCLKRSREVVRKRLIKSEPIDIVSKESKYTEVIKLEDNDYKGDEVTNKTASELLHNPSELKIDNRPIIASAKILADAARKSSKLPVKQEGIGVKKEMPILQDDIFSQLNRAKKKAKLNDSDIIVID</sequence>
<keyword evidence="5 11" id="KW-0067">ATP-binding</keyword>
<dbReference type="GO" id="GO:0006303">
    <property type="term" value="P:double-strand break repair via nonhomologous end joining"/>
    <property type="evidence" value="ECO:0007669"/>
    <property type="project" value="EnsemblFungi"/>
</dbReference>
<dbReference type="Proteomes" id="UP000054886">
    <property type="component" value="Unassembled WGS sequence"/>
</dbReference>
<accession>A0A0W0CP09</accession>
<gene>
    <name evidence="15" type="ORF">AO440_004580</name>
    <name evidence="16" type="ORF">AO440_005006</name>
</gene>
<evidence type="ECO:0000256" key="4">
    <source>
        <dbReference type="ARBA" id="ARBA00022806"/>
    </source>
</evidence>
<dbReference type="VEuPathDB" id="FungiDB:GVI51_L03267"/>
<dbReference type="PROSITE" id="PS51217">
    <property type="entry name" value="UVRD_HELICASE_CTER"/>
    <property type="match status" value="1"/>
</dbReference>
<proteinExistence type="inferred from homology"/>
<dbReference type="GO" id="GO:0016787">
    <property type="term" value="F:hydrolase activity"/>
    <property type="evidence" value="ECO:0007669"/>
    <property type="project" value="UniProtKB-UniRule"/>
</dbReference>
<comment type="similarity">
    <text evidence="1">Belongs to the helicase family. UvrD subfamily.</text>
</comment>
<dbReference type="InterPro" id="IPR014016">
    <property type="entry name" value="UvrD-like_ATP-bd"/>
</dbReference>
<dbReference type="GO" id="GO:1990986">
    <property type="term" value="P:DNA recombinase disassembly"/>
    <property type="evidence" value="ECO:0007669"/>
    <property type="project" value="EnsemblFungi"/>
</dbReference>
<name>A0A0W0CP09_CANGB</name>
<evidence type="ECO:0000256" key="1">
    <source>
        <dbReference type="ARBA" id="ARBA00009922"/>
    </source>
</evidence>
<evidence type="ECO:0000256" key="6">
    <source>
        <dbReference type="ARBA" id="ARBA00023125"/>
    </source>
</evidence>
<comment type="catalytic activity">
    <reaction evidence="8">
        <text>Couples ATP hydrolysis with the unwinding of duplex DNA by translocating in the 3'-5' direction.</text>
        <dbReference type="EC" id="5.6.2.4"/>
    </reaction>
</comment>
<keyword evidence="6" id="KW-0238">DNA-binding</keyword>
<dbReference type="EC" id="5.6.2.4" evidence="9"/>
<dbReference type="GO" id="GO:0000725">
    <property type="term" value="P:recombinational repair"/>
    <property type="evidence" value="ECO:0007669"/>
    <property type="project" value="TreeGrafter"/>
</dbReference>
<dbReference type="PANTHER" id="PTHR11070">
    <property type="entry name" value="UVRD / RECB / PCRA DNA HELICASE FAMILY MEMBER"/>
    <property type="match status" value="1"/>
</dbReference>
<dbReference type="GO" id="GO:0005524">
    <property type="term" value="F:ATP binding"/>
    <property type="evidence" value="ECO:0007669"/>
    <property type="project" value="UniProtKB-UniRule"/>
</dbReference>
<dbReference type="InterPro" id="IPR000212">
    <property type="entry name" value="DNA_helicase_UvrD/REP"/>
</dbReference>
<feature type="region of interest" description="Disordered" evidence="12">
    <location>
        <begin position="683"/>
        <end position="719"/>
    </location>
</feature>
<dbReference type="InterPro" id="IPR013986">
    <property type="entry name" value="DExx_box_DNA_helicase_dom_sf"/>
</dbReference>
<dbReference type="SUPFAM" id="SSF52540">
    <property type="entry name" value="P-loop containing nucleoside triphosphate hydrolases"/>
    <property type="match status" value="1"/>
</dbReference>
<feature type="binding site" evidence="11">
    <location>
        <begin position="41"/>
        <end position="48"/>
    </location>
    <ligand>
        <name>ATP</name>
        <dbReference type="ChEBI" id="CHEBI:30616"/>
    </ligand>
</feature>
<feature type="compositionally biased region" description="Basic and acidic residues" evidence="12">
    <location>
        <begin position="165"/>
        <end position="175"/>
    </location>
</feature>
<comment type="catalytic activity">
    <reaction evidence="10">
        <text>ATP + H2O = ADP + phosphate + H(+)</text>
        <dbReference type="Rhea" id="RHEA:13065"/>
        <dbReference type="ChEBI" id="CHEBI:15377"/>
        <dbReference type="ChEBI" id="CHEBI:15378"/>
        <dbReference type="ChEBI" id="CHEBI:30616"/>
        <dbReference type="ChEBI" id="CHEBI:43474"/>
        <dbReference type="ChEBI" id="CHEBI:456216"/>
        <dbReference type="EC" id="5.6.2.4"/>
    </reaction>
</comment>
<evidence type="ECO:0000313" key="16">
    <source>
        <dbReference type="EMBL" id="KTB04902.1"/>
    </source>
</evidence>
<feature type="region of interest" description="Disordered" evidence="12">
    <location>
        <begin position="164"/>
        <end position="187"/>
    </location>
</feature>
<dbReference type="VEuPathDB" id="FungiDB:B1J91_L03454g"/>
<dbReference type="OrthoDB" id="1470711at2759"/>
<dbReference type="CDD" id="cd17932">
    <property type="entry name" value="DEXQc_UvrD"/>
    <property type="match status" value="1"/>
</dbReference>
<keyword evidence="7" id="KW-0413">Isomerase</keyword>
<evidence type="ECO:0000256" key="3">
    <source>
        <dbReference type="ARBA" id="ARBA00022801"/>
    </source>
</evidence>
<dbReference type="GO" id="GO:0043138">
    <property type="term" value="F:3'-5' DNA helicase activity"/>
    <property type="evidence" value="ECO:0007669"/>
    <property type="project" value="UniProtKB-EC"/>
</dbReference>
<dbReference type="EMBL" id="LLZZ01000115">
    <property type="protein sequence ID" value="KTB04902.1"/>
    <property type="molecule type" value="Genomic_DNA"/>
</dbReference>
<evidence type="ECO:0000256" key="7">
    <source>
        <dbReference type="ARBA" id="ARBA00023235"/>
    </source>
</evidence>
<dbReference type="VEuPathDB" id="FungiDB:CAGL0L03454g"/>
<dbReference type="Pfam" id="PF00580">
    <property type="entry name" value="UvrD-helicase"/>
    <property type="match status" value="1"/>
</dbReference>
<dbReference type="OMA" id="FFVAQTR"/>
<evidence type="ECO:0000256" key="9">
    <source>
        <dbReference type="ARBA" id="ARBA00034808"/>
    </source>
</evidence>
<dbReference type="InterPro" id="IPR027417">
    <property type="entry name" value="P-loop_NTPase"/>
</dbReference>
<dbReference type="GO" id="GO:0003677">
    <property type="term" value="F:DNA binding"/>
    <property type="evidence" value="ECO:0007669"/>
    <property type="project" value="UniProtKB-KW"/>
</dbReference>
<dbReference type="Gene3D" id="1.10.10.160">
    <property type="match status" value="1"/>
</dbReference>
<reference evidence="15 17" key="1">
    <citation type="submission" date="2015-10" db="EMBL/GenBank/DDBJ databases">
        <title>Draft genomes sequences of Candida glabrata isolates 1A, 1B, 2A, 2B, 3A and 3B.</title>
        <authorList>
            <person name="Haavelsrud O.E."/>
            <person name="Gaustad P."/>
        </authorList>
    </citation>
    <scope>NUCLEOTIDE SEQUENCE [LARGE SCALE GENOMIC DNA]</scope>
    <source>
        <strain evidence="15">910700640</strain>
    </source>
</reference>
<evidence type="ECO:0000256" key="10">
    <source>
        <dbReference type="ARBA" id="ARBA00048988"/>
    </source>
</evidence>
<feature type="domain" description="UvrD-like helicase C-terminal" evidence="14">
    <location>
        <begin position="337"/>
        <end position="665"/>
    </location>
</feature>
<dbReference type="EMBL" id="LLZZ01000132">
    <property type="protein sequence ID" value="KTB01134.1"/>
    <property type="molecule type" value="Genomic_DNA"/>
</dbReference>
<dbReference type="GO" id="GO:0007127">
    <property type="term" value="P:meiosis I"/>
    <property type="evidence" value="ECO:0007669"/>
    <property type="project" value="EnsemblFungi"/>
</dbReference>
<dbReference type="Gene3D" id="3.40.50.300">
    <property type="entry name" value="P-loop containing nucleotide triphosphate hydrolases"/>
    <property type="match status" value="2"/>
</dbReference>
<dbReference type="PANTHER" id="PTHR11070:SF2">
    <property type="entry name" value="ATP-DEPENDENT DNA HELICASE SRS2"/>
    <property type="match status" value="1"/>
</dbReference>
<dbReference type="GO" id="GO:2000042">
    <property type="term" value="P:negative regulation of double-strand break repair via homologous recombination"/>
    <property type="evidence" value="ECO:0007669"/>
    <property type="project" value="EnsemblFungi"/>
</dbReference>
<organism evidence="15 17">
    <name type="scientific">Candida glabrata</name>
    <name type="common">Yeast</name>
    <name type="synonym">Torulopsis glabrata</name>
    <dbReference type="NCBI Taxonomy" id="5478"/>
    <lineage>
        <taxon>Eukaryota</taxon>
        <taxon>Fungi</taxon>
        <taxon>Dikarya</taxon>
        <taxon>Ascomycota</taxon>
        <taxon>Saccharomycotina</taxon>
        <taxon>Saccharomycetes</taxon>
        <taxon>Saccharomycetales</taxon>
        <taxon>Saccharomycetaceae</taxon>
        <taxon>Nakaseomyces</taxon>
    </lineage>
</organism>
<comment type="caution">
    <text evidence="15">The sequence shown here is derived from an EMBL/GenBank/DDBJ whole genome shotgun (WGS) entry which is preliminary data.</text>
</comment>
<evidence type="ECO:0000256" key="5">
    <source>
        <dbReference type="ARBA" id="ARBA00022840"/>
    </source>
</evidence>
<dbReference type="Pfam" id="PF13361">
    <property type="entry name" value="UvrD_C"/>
    <property type="match status" value="1"/>
</dbReference>
<evidence type="ECO:0000256" key="12">
    <source>
        <dbReference type="SAM" id="MobiDB-lite"/>
    </source>
</evidence>
<evidence type="ECO:0000313" key="15">
    <source>
        <dbReference type="EMBL" id="KTB01134.1"/>
    </source>
</evidence>